<dbReference type="Gene3D" id="2.70.70.10">
    <property type="entry name" value="Glucose Permease (Domain IIA)"/>
    <property type="match status" value="1"/>
</dbReference>
<dbReference type="InterPro" id="IPR050570">
    <property type="entry name" value="Cell_wall_metabolism_enzyme"/>
</dbReference>
<feature type="signal peptide" evidence="4">
    <location>
        <begin position="1"/>
        <end position="37"/>
    </location>
</feature>
<dbReference type="Proteomes" id="UP000812013">
    <property type="component" value="Unassembled WGS sequence"/>
</dbReference>
<feature type="chain" id="PRO_5047252362" evidence="4">
    <location>
        <begin position="38"/>
        <end position="389"/>
    </location>
</feature>
<dbReference type="EMBL" id="WTFF01000005">
    <property type="protein sequence ID" value="MBW5480627.1"/>
    <property type="molecule type" value="Genomic_DNA"/>
</dbReference>
<feature type="domain" description="LysM" evidence="5">
    <location>
        <begin position="159"/>
        <end position="207"/>
    </location>
</feature>
<feature type="region of interest" description="Disordered" evidence="3">
    <location>
        <begin position="117"/>
        <end position="162"/>
    </location>
</feature>
<dbReference type="InterPro" id="IPR023346">
    <property type="entry name" value="Lysozyme-like_dom_sf"/>
</dbReference>
<dbReference type="PROSITE" id="PS51782">
    <property type="entry name" value="LYSM"/>
    <property type="match status" value="1"/>
</dbReference>
<dbReference type="RefSeq" id="WP_219664451.1">
    <property type="nucleotide sequence ID" value="NZ_WTFF01000005.1"/>
</dbReference>
<dbReference type="InterPro" id="IPR018392">
    <property type="entry name" value="LysM"/>
</dbReference>
<dbReference type="InterPro" id="IPR016047">
    <property type="entry name" value="M23ase_b-sheet_dom"/>
</dbReference>
<keyword evidence="4" id="KW-0732">Signal</keyword>
<comment type="caution">
    <text evidence="6">The sequence shown here is derived from an EMBL/GenBank/DDBJ whole genome shotgun (WGS) entry which is preliminary data.</text>
</comment>
<proteinExistence type="inferred from homology"/>
<dbReference type="Gene3D" id="3.10.350.10">
    <property type="entry name" value="LysM domain"/>
    <property type="match status" value="1"/>
</dbReference>
<dbReference type="CDD" id="cd13925">
    <property type="entry name" value="RPF"/>
    <property type="match status" value="1"/>
</dbReference>
<dbReference type="Pfam" id="PF06737">
    <property type="entry name" value="Transglycosylas"/>
    <property type="match status" value="1"/>
</dbReference>
<gene>
    <name evidence="6" type="ORF">GPJ59_01605</name>
</gene>
<sequence length="389" mass="40621">MRYRHASVPRSSFKHRTLLAVAAATVPLALASPQAHGASTETWDKVAECESSGNWSINSGNGFYGGLQFTDATWAAFGGHDHAPQAHQASREAQIAVAEKVLDKQGPKAWPVCSATAGLTRDGETPTPAVTPSPAAPDTTPSTEPSTTPTDSPACEANGSFTVERGDTLNSLASRLCVEWEDLRDENAIPDDTDPDENLRPGMLIKHCHGHHAQPEQNTPQPSTPEPNPETNTATPESKPASGPAQPATAELNTTAKGTLPVTGGAVTTPYKQPGSWAAGFHTGIDFAVPTGTSVVAATEGTVVTAGRQGSYGNAVIIKHPSGMHTLYAHLQSVSVRQGDPVDKAQEIGLSGSTGNSTGPHLHFEARTSNNYSAHTDPVAYLRSLGVPI</sequence>
<organism evidence="6 7">
    <name type="scientific">Streptomyces bambusae</name>
    <dbReference type="NCBI Taxonomy" id="1550616"/>
    <lineage>
        <taxon>Bacteria</taxon>
        <taxon>Bacillati</taxon>
        <taxon>Actinomycetota</taxon>
        <taxon>Actinomycetes</taxon>
        <taxon>Kitasatosporales</taxon>
        <taxon>Streptomycetaceae</taxon>
        <taxon>Streptomyces</taxon>
    </lineage>
</organism>
<dbReference type="Pfam" id="PF01551">
    <property type="entry name" value="Peptidase_M23"/>
    <property type="match status" value="1"/>
</dbReference>
<dbReference type="InterPro" id="IPR011055">
    <property type="entry name" value="Dup_hybrid_motif"/>
</dbReference>
<protein>
    <submittedName>
        <fullName evidence="6">Peptidoglycan DD-metalloendopeptidase family protein</fullName>
    </submittedName>
</protein>
<feature type="compositionally biased region" description="Low complexity" evidence="3">
    <location>
        <begin position="136"/>
        <end position="154"/>
    </location>
</feature>
<dbReference type="Gene3D" id="1.10.530.10">
    <property type="match status" value="1"/>
</dbReference>
<evidence type="ECO:0000256" key="2">
    <source>
        <dbReference type="ARBA" id="ARBA00022801"/>
    </source>
</evidence>
<evidence type="ECO:0000256" key="4">
    <source>
        <dbReference type="SAM" id="SignalP"/>
    </source>
</evidence>
<dbReference type="SUPFAM" id="SSF51261">
    <property type="entry name" value="Duplicated hybrid motif"/>
    <property type="match status" value="1"/>
</dbReference>
<comment type="similarity">
    <text evidence="1">Belongs to the transglycosylase family. Rpf subfamily.</text>
</comment>
<evidence type="ECO:0000256" key="3">
    <source>
        <dbReference type="SAM" id="MobiDB-lite"/>
    </source>
</evidence>
<evidence type="ECO:0000256" key="1">
    <source>
        <dbReference type="ARBA" id="ARBA00010830"/>
    </source>
</evidence>
<accession>A0ABS6YYT3</accession>
<evidence type="ECO:0000313" key="7">
    <source>
        <dbReference type="Proteomes" id="UP000812013"/>
    </source>
</evidence>
<dbReference type="InterPro" id="IPR036779">
    <property type="entry name" value="LysM_dom_sf"/>
</dbReference>
<feature type="region of interest" description="Disordered" evidence="3">
    <location>
        <begin position="210"/>
        <end position="249"/>
    </location>
</feature>
<evidence type="ECO:0000259" key="5">
    <source>
        <dbReference type="PROSITE" id="PS51782"/>
    </source>
</evidence>
<evidence type="ECO:0000313" key="6">
    <source>
        <dbReference type="EMBL" id="MBW5480627.1"/>
    </source>
</evidence>
<reference evidence="6 7" key="1">
    <citation type="submission" date="2019-12" db="EMBL/GenBank/DDBJ databases">
        <title>Genome sequence of Streptomyces bambusae.</title>
        <authorList>
            <person name="Bansal K."/>
            <person name="Choksket S."/>
            <person name="Korpole S."/>
            <person name="Patil P.B."/>
        </authorList>
    </citation>
    <scope>NUCLEOTIDE SEQUENCE [LARGE SCALE GENOMIC DNA]</scope>
    <source>
        <strain evidence="6 7">SK60</strain>
    </source>
</reference>
<dbReference type="InterPro" id="IPR010618">
    <property type="entry name" value="RPF"/>
</dbReference>
<dbReference type="PANTHER" id="PTHR21666:SF270">
    <property type="entry name" value="MUREIN HYDROLASE ACTIVATOR ENVC"/>
    <property type="match status" value="1"/>
</dbReference>
<dbReference type="PANTHER" id="PTHR21666">
    <property type="entry name" value="PEPTIDASE-RELATED"/>
    <property type="match status" value="1"/>
</dbReference>
<dbReference type="CDD" id="cd12797">
    <property type="entry name" value="M23_peptidase"/>
    <property type="match status" value="1"/>
</dbReference>
<dbReference type="SUPFAM" id="SSF53955">
    <property type="entry name" value="Lysozyme-like"/>
    <property type="match status" value="1"/>
</dbReference>
<name>A0ABS6YYT3_9ACTN</name>
<keyword evidence="2" id="KW-0378">Hydrolase</keyword>
<keyword evidence="7" id="KW-1185">Reference proteome</keyword>